<dbReference type="Gene3D" id="3.40.640.10">
    <property type="entry name" value="Type I PLP-dependent aspartate aminotransferase-like (Major domain)"/>
    <property type="match status" value="1"/>
</dbReference>
<reference evidence="7" key="1">
    <citation type="journal article" date="2019" name="Int. J. Syst. Evol. Microbiol.">
        <title>The Global Catalogue of Microorganisms (GCM) 10K type strain sequencing project: providing services to taxonomists for standard genome sequencing and annotation.</title>
        <authorList>
            <consortium name="The Broad Institute Genomics Platform"/>
            <consortium name="The Broad Institute Genome Sequencing Center for Infectious Disease"/>
            <person name="Wu L."/>
            <person name="Ma J."/>
        </authorList>
    </citation>
    <scope>NUCLEOTIDE SEQUENCE [LARGE SCALE GENOMIC DNA]</scope>
    <source>
        <strain evidence="7">CGMCC 4.1469</strain>
    </source>
</reference>
<feature type="compositionally biased region" description="Basic and acidic residues" evidence="5">
    <location>
        <begin position="1"/>
        <end position="43"/>
    </location>
</feature>
<dbReference type="Proteomes" id="UP001596067">
    <property type="component" value="Unassembled WGS sequence"/>
</dbReference>
<evidence type="ECO:0000256" key="3">
    <source>
        <dbReference type="ARBA" id="ARBA00022898"/>
    </source>
</evidence>
<sequence length="426" mass="45055">MNDFDRDHRAPAPGHHRDPADDRRPGPDAHRNLDGTLRRESRAVHPPVVEVTGSRPLGVPLYQGHLFAFEDSASLVDAFGGPDGAFLYNRHGNPTVRSLENAVAGLEGGAGALATASGMAAINTVLLALLRSGDHVIAQRSLYGGTFAMLADLADRWGVQVTHVGGDDPAEVRAALRPNTRLLHLETVSNPTTRVTDLPALLAVAREAGVVGVVDNTFASPLLCRPIEHGADIVVHSATKYLGGHGDVLAGIAVFADAELHRRVWHHAVELGASADPYAAWLTLRGLQTLPLRMRRHCDSALDLAHRLAVHPAVSAVHYPGLPGHPDHELARRLLPEGQGGVLSFDLAGGREAARTFTESVRLAALAPSLGSVQTLILHPASTSHRQLDDAALAAAGISPGTVRVAVGVEHPEDLWSDLAQALAKL</sequence>
<keyword evidence="3 4" id="KW-0663">Pyridoxal phosphate</keyword>
<dbReference type="GO" id="GO:0008483">
    <property type="term" value="F:transaminase activity"/>
    <property type="evidence" value="ECO:0007669"/>
    <property type="project" value="UniProtKB-KW"/>
</dbReference>
<dbReference type="InterPro" id="IPR054542">
    <property type="entry name" value="Cys_met_metab_PP"/>
</dbReference>
<comment type="similarity">
    <text evidence="2 4">Belongs to the trans-sulfuration enzymes family.</text>
</comment>
<evidence type="ECO:0000256" key="1">
    <source>
        <dbReference type="ARBA" id="ARBA00001933"/>
    </source>
</evidence>
<feature type="region of interest" description="Disordered" evidence="5">
    <location>
        <begin position="1"/>
        <end position="45"/>
    </location>
</feature>
<name>A0ABW1EY06_9ACTN</name>
<dbReference type="EMBL" id="JBHSOD010000021">
    <property type="protein sequence ID" value="MFC5886882.1"/>
    <property type="molecule type" value="Genomic_DNA"/>
</dbReference>
<keyword evidence="6" id="KW-0032">Aminotransferase</keyword>
<evidence type="ECO:0000256" key="5">
    <source>
        <dbReference type="SAM" id="MobiDB-lite"/>
    </source>
</evidence>
<dbReference type="CDD" id="cd00614">
    <property type="entry name" value="CGS_like"/>
    <property type="match status" value="1"/>
</dbReference>
<accession>A0ABW1EY06</accession>
<comment type="caution">
    <text evidence="6">The sequence shown here is derived from an EMBL/GenBank/DDBJ whole genome shotgun (WGS) entry which is preliminary data.</text>
</comment>
<evidence type="ECO:0000256" key="2">
    <source>
        <dbReference type="ARBA" id="ARBA00009077"/>
    </source>
</evidence>
<protein>
    <submittedName>
        <fullName evidence="6">Aminotransferase class I/II-fold pyridoxal phosphate-dependent enzyme</fullName>
    </submittedName>
</protein>
<dbReference type="InterPro" id="IPR015421">
    <property type="entry name" value="PyrdxlP-dep_Trfase_major"/>
</dbReference>
<dbReference type="Pfam" id="PF01053">
    <property type="entry name" value="Cys_Met_Meta_PP"/>
    <property type="match status" value="1"/>
</dbReference>
<dbReference type="PROSITE" id="PS00868">
    <property type="entry name" value="CYS_MET_METAB_PP"/>
    <property type="match status" value="1"/>
</dbReference>
<gene>
    <name evidence="6" type="ORF">ACFP0N_18095</name>
</gene>
<dbReference type="RefSeq" id="WP_313767422.1">
    <property type="nucleotide sequence ID" value="NZ_BAAAVH010000027.1"/>
</dbReference>
<dbReference type="PANTHER" id="PTHR11808:SF85">
    <property type="entry name" value="CYSTATHIONINE GAMMA-LYASE-RELATED"/>
    <property type="match status" value="1"/>
</dbReference>
<dbReference type="Gene3D" id="3.90.1150.10">
    <property type="entry name" value="Aspartate Aminotransferase, domain 1"/>
    <property type="match status" value="1"/>
</dbReference>
<comment type="cofactor">
    <cofactor evidence="1 4">
        <name>pyridoxal 5'-phosphate</name>
        <dbReference type="ChEBI" id="CHEBI:597326"/>
    </cofactor>
</comment>
<dbReference type="InterPro" id="IPR015424">
    <property type="entry name" value="PyrdxlP-dep_Trfase"/>
</dbReference>
<evidence type="ECO:0000313" key="7">
    <source>
        <dbReference type="Proteomes" id="UP001596067"/>
    </source>
</evidence>
<proteinExistence type="inferred from homology"/>
<dbReference type="SUPFAM" id="SSF53383">
    <property type="entry name" value="PLP-dependent transferases"/>
    <property type="match status" value="1"/>
</dbReference>
<organism evidence="6 7">
    <name type="scientific">Kitasatospora aburaviensis</name>
    <dbReference type="NCBI Taxonomy" id="67265"/>
    <lineage>
        <taxon>Bacteria</taxon>
        <taxon>Bacillati</taxon>
        <taxon>Actinomycetota</taxon>
        <taxon>Actinomycetes</taxon>
        <taxon>Kitasatosporales</taxon>
        <taxon>Streptomycetaceae</taxon>
        <taxon>Kitasatospora</taxon>
    </lineage>
</organism>
<dbReference type="InterPro" id="IPR015422">
    <property type="entry name" value="PyrdxlP-dep_Trfase_small"/>
</dbReference>
<keyword evidence="6" id="KW-0808">Transferase</keyword>
<dbReference type="InterPro" id="IPR000277">
    <property type="entry name" value="Cys/Met-Metab_PyrdxlP-dep_enz"/>
</dbReference>
<dbReference type="PANTHER" id="PTHR11808">
    <property type="entry name" value="TRANS-SULFURATION ENZYME FAMILY MEMBER"/>
    <property type="match status" value="1"/>
</dbReference>
<keyword evidence="7" id="KW-1185">Reference proteome</keyword>
<evidence type="ECO:0000256" key="4">
    <source>
        <dbReference type="RuleBase" id="RU362118"/>
    </source>
</evidence>
<evidence type="ECO:0000313" key="6">
    <source>
        <dbReference type="EMBL" id="MFC5886882.1"/>
    </source>
</evidence>
<dbReference type="PIRSF" id="PIRSF001434">
    <property type="entry name" value="CGS"/>
    <property type="match status" value="1"/>
</dbReference>